<dbReference type="EMBL" id="FN649750">
    <property type="protein sequence ID" value="CBN74964.1"/>
    <property type="molecule type" value="Genomic_DNA"/>
</dbReference>
<keyword evidence="2" id="KW-0175">Coiled coil</keyword>
<dbReference type="Gene3D" id="1.10.238.10">
    <property type="entry name" value="EF-hand"/>
    <property type="match status" value="1"/>
</dbReference>
<dbReference type="PROSITE" id="PS00018">
    <property type="entry name" value="EF_HAND_1"/>
    <property type="match status" value="2"/>
</dbReference>
<dbReference type="Pfam" id="PF13202">
    <property type="entry name" value="EF-hand_5"/>
    <property type="match status" value="1"/>
</dbReference>
<gene>
    <name evidence="5" type="ORF">Esi_0060_0090</name>
</gene>
<dbReference type="InterPro" id="IPR011992">
    <property type="entry name" value="EF-hand-dom_pair"/>
</dbReference>
<feature type="coiled-coil region" evidence="2">
    <location>
        <begin position="114"/>
        <end position="152"/>
    </location>
</feature>
<dbReference type="OrthoDB" id="10301441at2759"/>
<sequence length="231" mass="26126">MFEQEGMIARCAGSTTRVASTTTSSPASSRRPRASRRPGRLGFWLVAVLVGTSCGGARGQQEDYDYGGYAQQQAPMRAGGGGEGGGLMKPLAAVATSFVAMKLLFSHHRKRKGIKALEQERKKWVQMKKEDLQQINQQFNQMEASLTASLNEKVIQSKKLEQFLYSLPDTNQDGLITRFEFDKYMNEYKRAHPGLTDHDLPRFEDMDHNNNGHINFHEWEEYQMMALNQMA</sequence>
<keyword evidence="6" id="KW-1185">Reference proteome</keyword>
<dbReference type="InterPro" id="IPR018247">
    <property type="entry name" value="EF_Hand_1_Ca_BS"/>
</dbReference>
<keyword evidence="1" id="KW-0106">Calcium</keyword>
<dbReference type="InParanoid" id="D8LQT7"/>
<dbReference type="InterPro" id="IPR002048">
    <property type="entry name" value="EF_hand_dom"/>
</dbReference>
<protein>
    <recommendedName>
        <fullName evidence="4">EF-hand domain-containing protein</fullName>
    </recommendedName>
</protein>
<dbReference type="SUPFAM" id="SSF47473">
    <property type="entry name" value="EF-hand"/>
    <property type="match status" value="1"/>
</dbReference>
<evidence type="ECO:0000256" key="2">
    <source>
        <dbReference type="SAM" id="Coils"/>
    </source>
</evidence>
<organism evidence="5 6">
    <name type="scientific">Ectocarpus siliculosus</name>
    <name type="common">Brown alga</name>
    <name type="synonym">Conferva siliculosa</name>
    <dbReference type="NCBI Taxonomy" id="2880"/>
    <lineage>
        <taxon>Eukaryota</taxon>
        <taxon>Sar</taxon>
        <taxon>Stramenopiles</taxon>
        <taxon>Ochrophyta</taxon>
        <taxon>PX clade</taxon>
        <taxon>Phaeophyceae</taxon>
        <taxon>Ectocarpales</taxon>
        <taxon>Ectocarpaceae</taxon>
        <taxon>Ectocarpus</taxon>
    </lineage>
</organism>
<evidence type="ECO:0000259" key="4">
    <source>
        <dbReference type="Pfam" id="PF13202"/>
    </source>
</evidence>
<name>D8LQT7_ECTSI</name>
<dbReference type="AlphaFoldDB" id="D8LQT7"/>
<evidence type="ECO:0000256" key="3">
    <source>
        <dbReference type="SAM" id="MobiDB-lite"/>
    </source>
</evidence>
<feature type="domain" description="EF-hand" evidence="4">
    <location>
        <begin position="203"/>
        <end position="221"/>
    </location>
</feature>
<dbReference type="Proteomes" id="UP000002630">
    <property type="component" value="Linkage Group LG25"/>
</dbReference>
<proteinExistence type="predicted"/>
<dbReference type="OMA" id="HINFHEW"/>
<feature type="region of interest" description="Disordered" evidence="3">
    <location>
        <begin position="13"/>
        <end position="36"/>
    </location>
</feature>
<accession>D8LQT7</accession>
<dbReference type="EMBL" id="FN648819">
    <property type="protein sequence ID" value="CBN74964.1"/>
    <property type="molecule type" value="Genomic_DNA"/>
</dbReference>
<feature type="compositionally biased region" description="Low complexity" evidence="3">
    <location>
        <begin position="14"/>
        <end position="29"/>
    </location>
</feature>
<evidence type="ECO:0000313" key="5">
    <source>
        <dbReference type="EMBL" id="CBN74964.1"/>
    </source>
</evidence>
<reference evidence="5 6" key="1">
    <citation type="journal article" date="2010" name="Nature">
        <title>The Ectocarpus genome and the independent evolution of multicellularity in brown algae.</title>
        <authorList>
            <person name="Cock J.M."/>
            <person name="Sterck L."/>
            <person name="Rouze P."/>
            <person name="Scornet D."/>
            <person name="Allen A.E."/>
            <person name="Amoutzias G."/>
            <person name="Anthouard V."/>
            <person name="Artiguenave F."/>
            <person name="Aury J.M."/>
            <person name="Badger J.H."/>
            <person name="Beszteri B."/>
            <person name="Billiau K."/>
            <person name="Bonnet E."/>
            <person name="Bothwell J.H."/>
            <person name="Bowler C."/>
            <person name="Boyen C."/>
            <person name="Brownlee C."/>
            <person name="Carrano C.J."/>
            <person name="Charrier B."/>
            <person name="Cho G.Y."/>
            <person name="Coelho S.M."/>
            <person name="Collen J."/>
            <person name="Corre E."/>
            <person name="Da Silva C."/>
            <person name="Delage L."/>
            <person name="Delaroque N."/>
            <person name="Dittami S.M."/>
            <person name="Doulbeau S."/>
            <person name="Elias M."/>
            <person name="Farnham G."/>
            <person name="Gachon C.M."/>
            <person name="Gschloessl B."/>
            <person name="Heesch S."/>
            <person name="Jabbari K."/>
            <person name="Jubin C."/>
            <person name="Kawai H."/>
            <person name="Kimura K."/>
            <person name="Kloareg B."/>
            <person name="Kupper F.C."/>
            <person name="Lang D."/>
            <person name="Le Bail A."/>
            <person name="Leblanc C."/>
            <person name="Lerouge P."/>
            <person name="Lohr M."/>
            <person name="Lopez P.J."/>
            <person name="Martens C."/>
            <person name="Maumus F."/>
            <person name="Michel G."/>
            <person name="Miranda-Saavedra D."/>
            <person name="Morales J."/>
            <person name="Moreau H."/>
            <person name="Motomura T."/>
            <person name="Nagasato C."/>
            <person name="Napoli C.A."/>
            <person name="Nelson D.R."/>
            <person name="Nyvall-Collen P."/>
            <person name="Peters A.F."/>
            <person name="Pommier C."/>
            <person name="Potin P."/>
            <person name="Poulain J."/>
            <person name="Quesneville H."/>
            <person name="Read B."/>
            <person name="Rensing S.A."/>
            <person name="Ritter A."/>
            <person name="Rousvoal S."/>
            <person name="Samanta M."/>
            <person name="Samson G."/>
            <person name="Schroeder D.C."/>
            <person name="Segurens B."/>
            <person name="Strittmatter M."/>
            <person name="Tonon T."/>
            <person name="Tregear J.W."/>
            <person name="Valentin K."/>
            <person name="von Dassow P."/>
            <person name="Yamagishi T."/>
            <person name="Van de Peer Y."/>
            <person name="Wincker P."/>
        </authorList>
    </citation>
    <scope>NUCLEOTIDE SEQUENCE [LARGE SCALE GENOMIC DNA]</scope>
    <source>
        <strain evidence="6">Ec32 / CCAP1310/4</strain>
    </source>
</reference>
<evidence type="ECO:0000313" key="6">
    <source>
        <dbReference type="Proteomes" id="UP000002630"/>
    </source>
</evidence>
<dbReference type="GO" id="GO:0005509">
    <property type="term" value="F:calcium ion binding"/>
    <property type="evidence" value="ECO:0007669"/>
    <property type="project" value="InterPro"/>
</dbReference>
<evidence type="ECO:0000256" key="1">
    <source>
        <dbReference type="ARBA" id="ARBA00022837"/>
    </source>
</evidence>